<dbReference type="Gene3D" id="2.40.160.10">
    <property type="entry name" value="Porin"/>
    <property type="match status" value="1"/>
</dbReference>
<reference evidence="3" key="2">
    <citation type="submission" date="2016-04" db="EMBL/GenBank/DDBJ databases">
        <title>First Complete Genome Sequence of a Subdivision 6 Acidobacterium.</title>
        <authorList>
            <person name="Huang S."/>
            <person name="Vieira S."/>
            <person name="Bunk B."/>
            <person name="Riedel T."/>
            <person name="Sproeer C."/>
            <person name="Overmann J."/>
        </authorList>
    </citation>
    <scope>NUCLEOTIDE SEQUENCE [LARGE SCALE GENOMIC DNA]</scope>
    <source>
        <strain evidence="3">DSM 100886 HEG_-6_39</strain>
    </source>
</reference>
<dbReference type="OrthoDB" id="9760167at2"/>
<dbReference type="Proteomes" id="UP000076079">
    <property type="component" value="Chromosome"/>
</dbReference>
<dbReference type="EMBL" id="CP015136">
    <property type="protein sequence ID" value="AMY09159.1"/>
    <property type="molecule type" value="Genomic_DNA"/>
</dbReference>
<proteinExistence type="predicted"/>
<gene>
    <name evidence="2" type="ORF">LuPra_02372</name>
</gene>
<dbReference type="RefSeq" id="WP_110170930.1">
    <property type="nucleotide sequence ID" value="NZ_CP015136.1"/>
</dbReference>
<reference evidence="2 3" key="1">
    <citation type="journal article" date="2016" name="Genome Announc.">
        <title>First Complete Genome Sequence of a Subdivision 6 Acidobacterium Strain.</title>
        <authorList>
            <person name="Huang S."/>
            <person name="Vieira S."/>
            <person name="Bunk B."/>
            <person name="Riedel T."/>
            <person name="Sproer C."/>
            <person name="Overmann J."/>
        </authorList>
    </citation>
    <scope>NUCLEOTIDE SEQUENCE [LARGE SCALE GENOMIC DNA]</scope>
    <source>
        <strain evidence="3">DSM 100886 HEG_-6_39</strain>
    </source>
</reference>
<dbReference type="KEGG" id="abac:LuPra_02372"/>
<sequence length="509" mass="56149" precursor="true">MSSPLALLLLLVVLATPVAAQDTQDDPTASQKAAVPQVVPVIVSCASKPGERTQCAADTSSGVVLLRSTGEAPCLLGKTWGYDQGSVWVSDGCSADFSTGIIVVEPATTKPKPLSHIPNVGFLLVAGDKGEMYLRLFSYGRYLNQRNLDASYVDAFGNTKTVQRRQDVQLQKFFAPFSGWFLTPKMRYYLYVWSSNPSQGDPAQVVGAGNLTWSFNRFVSVGVGITSLPTVRSTEGQFPYWLGVDDRLIADEFFRGSYTSGVWLKGELHTKLKYMAMFANNLSTLGVSASQLDNRMDTQSFSLQWLPTTGEFGLWNGFGDYDAHQKVATRIGVHYSHSLEEKQSQPGTEGIENSQIRLTDGSVIFTPDLFGPGITVNEVDYRMASVDAGVKYKGMAVEGEYYWRWLSNFTGLNTGSIADIKDTGYQLQTSAMVVPKTLQLYVGASQVFGNYGDPWEVRVGQNWYLMKERGIRLNGEWMYVEGSPVGYTAYPYPVGARGQVFHINLELNF</sequence>
<dbReference type="PATRIC" id="fig|1813736.3.peg.2487"/>
<dbReference type="Pfam" id="PF11218">
    <property type="entry name" value="DUF3011"/>
    <property type="match status" value="1"/>
</dbReference>
<evidence type="ECO:0000313" key="2">
    <source>
        <dbReference type="EMBL" id="AMY09159.1"/>
    </source>
</evidence>
<evidence type="ECO:0000256" key="1">
    <source>
        <dbReference type="SAM" id="SignalP"/>
    </source>
</evidence>
<evidence type="ECO:0000313" key="3">
    <source>
        <dbReference type="Proteomes" id="UP000076079"/>
    </source>
</evidence>
<name>A0A143PN15_LUTPR</name>
<keyword evidence="1" id="KW-0732">Signal</keyword>
<evidence type="ECO:0008006" key="4">
    <source>
        <dbReference type="Google" id="ProtNLM"/>
    </source>
</evidence>
<dbReference type="InterPro" id="IPR023614">
    <property type="entry name" value="Porin_dom_sf"/>
</dbReference>
<keyword evidence="3" id="KW-1185">Reference proteome</keyword>
<dbReference type="SUPFAM" id="SSF56935">
    <property type="entry name" value="Porins"/>
    <property type="match status" value="1"/>
</dbReference>
<dbReference type="InterPro" id="IPR021381">
    <property type="entry name" value="DUF3011"/>
</dbReference>
<dbReference type="AlphaFoldDB" id="A0A143PN15"/>
<accession>A0A143PN15</accession>
<organism evidence="2 3">
    <name type="scientific">Luteitalea pratensis</name>
    <dbReference type="NCBI Taxonomy" id="1855912"/>
    <lineage>
        <taxon>Bacteria</taxon>
        <taxon>Pseudomonadati</taxon>
        <taxon>Acidobacteriota</taxon>
        <taxon>Vicinamibacteria</taxon>
        <taxon>Vicinamibacterales</taxon>
        <taxon>Vicinamibacteraceae</taxon>
        <taxon>Luteitalea</taxon>
    </lineage>
</organism>
<protein>
    <recommendedName>
        <fullName evidence="4">Porin</fullName>
    </recommendedName>
</protein>
<dbReference type="STRING" id="1855912.LuPra_02372"/>
<feature type="chain" id="PRO_5007511692" description="Porin" evidence="1">
    <location>
        <begin position="21"/>
        <end position="509"/>
    </location>
</feature>
<feature type="signal peptide" evidence="1">
    <location>
        <begin position="1"/>
        <end position="20"/>
    </location>
</feature>